<evidence type="ECO:0000313" key="6">
    <source>
        <dbReference type="EMBL" id="MUH72486.1"/>
    </source>
</evidence>
<feature type="coiled-coil region" evidence="3">
    <location>
        <begin position="293"/>
        <end position="341"/>
    </location>
</feature>
<dbReference type="PROSITE" id="PS50109">
    <property type="entry name" value="HIS_KIN"/>
    <property type="match status" value="1"/>
</dbReference>
<dbReference type="InterPro" id="IPR005467">
    <property type="entry name" value="His_kinase_dom"/>
</dbReference>
<accession>A0A6N8F7E1</accession>
<proteinExistence type="predicted"/>
<feature type="transmembrane region" description="Helical" evidence="4">
    <location>
        <begin position="12"/>
        <end position="33"/>
    </location>
</feature>
<dbReference type="SUPFAM" id="SSF55874">
    <property type="entry name" value="ATPase domain of HSP90 chaperone/DNA topoisomerase II/histidine kinase"/>
    <property type="match status" value="1"/>
</dbReference>
<dbReference type="PANTHER" id="PTHR43065:SF47">
    <property type="match status" value="1"/>
</dbReference>
<keyword evidence="6" id="KW-0418">Kinase</keyword>
<dbReference type="Gene3D" id="1.10.287.130">
    <property type="match status" value="1"/>
</dbReference>
<dbReference type="InterPro" id="IPR036890">
    <property type="entry name" value="HATPase_C_sf"/>
</dbReference>
<dbReference type="SMART" id="SM00387">
    <property type="entry name" value="HATPase_c"/>
    <property type="match status" value="1"/>
</dbReference>
<evidence type="ECO:0000256" key="3">
    <source>
        <dbReference type="SAM" id="Coils"/>
    </source>
</evidence>
<dbReference type="InterPro" id="IPR004358">
    <property type="entry name" value="Sig_transdc_His_kin-like_C"/>
</dbReference>
<dbReference type="GO" id="GO:0004673">
    <property type="term" value="F:protein histidine kinase activity"/>
    <property type="evidence" value="ECO:0007669"/>
    <property type="project" value="UniProtKB-EC"/>
</dbReference>
<dbReference type="InterPro" id="IPR003594">
    <property type="entry name" value="HATPase_dom"/>
</dbReference>
<name>A0A6N8F7E1_9GAMM</name>
<keyword evidence="4" id="KW-0812">Transmembrane</keyword>
<keyword evidence="3" id="KW-0175">Coiled coil</keyword>
<comment type="catalytic activity">
    <reaction evidence="1">
        <text>ATP + protein L-histidine = ADP + protein N-phospho-L-histidine.</text>
        <dbReference type="EC" id="2.7.13.3"/>
    </reaction>
</comment>
<evidence type="ECO:0000256" key="1">
    <source>
        <dbReference type="ARBA" id="ARBA00000085"/>
    </source>
</evidence>
<dbReference type="AlphaFoldDB" id="A0A6N8F7E1"/>
<dbReference type="Pfam" id="PF02518">
    <property type="entry name" value="HATPase_c"/>
    <property type="match status" value="1"/>
</dbReference>
<organism evidence="6 7">
    <name type="scientific">Psychrosphaera haliotis</name>
    <dbReference type="NCBI Taxonomy" id="555083"/>
    <lineage>
        <taxon>Bacteria</taxon>
        <taxon>Pseudomonadati</taxon>
        <taxon>Pseudomonadota</taxon>
        <taxon>Gammaproteobacteria</taxon>
        <taxon>Alteromonadales</taxon>
        <taxon>Pseudoalteromonadaceae</taxon>
        <taxon>Psychrosphaera</taxon>
    </lineage>
</organism>
<evidence type="ECO:0000256" key="4">
    <source>
        <dbReference type="SAM" id="Phobius"/>
    </source>
</evidence>
<evidence type="ECO:0000313" key="7">
    <source>
        <dbReference type="Proteomes" id="UP000439994"/>
    </source>
</evidence>
<keyword evidence="7" id="KW-1185">Reference proteome</keyword>
<dbReference type="PANTHER" id="PTHR43065">
    <property type="entry name" value="SENSOR HISTIDINE KINASE"/>
    <property type="match status" value="1"/>
</dbReference>
<dbReference type="OrthoDB" id="2521613at2"/>
<dbReference type="EMBL" id="WOCD01000003">
    <property type="protein sequence ID" value="MUH72486.1"/>
    <property type="molecule type" value="Genomic_DNA"/>
</dbReference>
<keyword evidence="4" id="KW-1133">Transmembrane helix</keyword>
<dbReference type="PRINTS" id="PR00344">
    <property type="entry name" value="BCTRLSENSOR"/>
</dbReference>
<dbReference type="RefSeq" id="WP_155695659.1">
    <property type="nucleotide sequence ID" value="NZ_WOCD01000003.1"/>
</dbReference>
<comment type="caution">
    <text evidence="6">The sequence shown here is derived from an EMBL/GenBank/DDBJ whole genome shotgun (WGS) entry which is preliminary data.</text>
</comment>
<feature type="transmembrane region" description="Helical" evidence="4">
    <location>
        <begin position="172"/>
        <end position="198"/>
    </location>
</feature>
<keyword evidence="4" id="KW-0472">Membrane</keyword>
<feature type="domain" description="Histidine kinase" evidence="5">
    <location>
        <begin position="360"/>
        <end position="591"/>
    </location>
</feature>
<dbReference type="Proteomes" id="UP000439994">
    <property type="component" value="Unassembled WGS sequence"/>
</dbReference>
<protein>
    <recommendedName>
        <fullName evidence="2">histidine kinase</fullName>
        <ecNumber evidence="2">2.7.13.3</ecNumber>
    </recommendedName>
</protein>
<reference evidence="6 7" key="1">
    <citation type="submission" date="2019-11" db="EMBL/GenBank/DDBJ databases">
        <title>P. haliotis isolates from Z. marina roots.</title>
        <authorList>
            <person name="Cohen M."/>
            <person name="Jospin G."/>
            <person name="Eisen J.A."/>
            <person name="Coil D.A."/>
        </authorList>
    </citation>
    <scope>NUCLEOTIDE SEQUENCE [LARGE SCALE GENOMIC DNA]</scope>
    <source>
        <strain evidence="6 7">UCD-MCMsp1aY</strain>
    </source>
</reference>
<keyword evidence="6" id="KW-0808">Transferase</keyword>
<dbReference type="EC" id="2.7.13.3" evidence="2"/>
<gene>
    <name evidence="6" type="ORF">GNP35_08305</name>
</gene>
<evidence type="ECO:0000259" key="5">
    <source>
        <dbReference type="PROSITE" id="PS50109"/>
    </source>
</evidence>
<sequence>MKAKQSISRKLLVSVLSVYFVLTFAVTCVQLIAEFSNTKSYITKELRTLESTFSASLTRAIWELNTPQVVSISDGLVAIPMIEGVLVRNDLGEQLTQSGNTDLNVVEVNDTLFDSEGDLIDSNSIALTGTMITGENGLFGYRFPLVFEFSGRSTLVGDVTLFSSRNVVIDRILLSVYFMVGSAFAKTTFLIALFLMAFKKHLTTPLDDLVEQLENLNQQDVADMKLDVDKLSGSELSIIQTSFNSIISQFSESQNKLKQTQKQLLKSNDMLDQQNLMLEQEVSKKTANLSQAMMDLQRQKYQLESNQNSLKQEIETRSHTEEQLLKKTHELENTIETLQMAHSKLVESEKFAALGGLVAGITHDVNTPIGVSVTATSVLNERLKEIDHKLENQTLSANDMKAFLAESKQSAELLTNNLQRASELIASFKQIAVDQTSEADRLININAYLNEIVASLKPELKKGLHTVNIDCPLNLEISIPAGALSQIFTNFIINSVIHGFDGIKNGIIDITVTDNVDQIDIIYHDNGQGISKDQISQLFDPFYTTKRNVGGSGLGTNIAYNLVKQTLHGEITAHSEPEKGLTYNIRFPKVIPS</sequence>
<evidence type="ECO:0000256" key="2">
    <source>
        <dbReference type="ARBA" id="ARBA00012438"/>
    </source>
</evidence>
<dbReference type="Gene3D" id="3.30.565.10">
    <property type="entry name" value="Histidine kinase-like ATPase, C-terminal domain"/>
    <property type="match status" value="1"/>
</dbReference>
<dbReference type="CDD" id="cd00075">
    <property type="entry name" value="HATPase"/>
    <property type="match status" value="1"/>
</dbReference>